<dbReference type="Proteomes" id="UP000663864">
    <property type="component" value="Unassembled WGS sequence"/>
</dbReference>
<dbReference type="InterPro" id="IPR027843">
    <property type="entry name" value="DUF4440"/>
</dbReference>
<name>A0A813ZX39_9BILA</name>
<evidence type="ECO:0000313" key="2">
    <source>
        <dbReference type="EMBL" id="CAF0906436.1"/>
    </source>
</evidence>
<sequence length="113" mass="13289">MSFEIIDKLNRDFQHYFNNDQIKQAVSSYADDARLFSSDKQSYQGLNQIEKYYSDTKKVGNTKVELHTEQVIQCDSNYLIEISTYKTNTRGGNSVVIWKKDGQFWKKIIDIFN</sequence>
<dbReference type="Gene3D" id="3.10.450.50">
    <property type="match status" value="1"/>
</dbReference>
<accession>A0A813ZX39</accession>
<dbReference type="EMBL" id="CAJNOT010000235">
    <property type="protein sequence ID" value="CAF0906436.1"/>
    <property type="molecule type" value="Genomic_DNA"/>
</dbReference>
<feature type="domain" description="DUF4440" evidence="1">
    <location>
        <begin position="6"/>
        <end position="106"/>
    </location>
</feature>
<gene>
    <name evidence="3" type="ORF">JBS370_LOCUS16931</name>
    <name evidence="2" type="ORF">ZHD862_LOCUS7658</name>
</gene>
<dbReference type="SUPFAM" id="SSF54427">
    <property type="entry name" value="NTF2-like"/>
    <property type="match status" value="1"/>
</dbReference>
<dbReference type="AlphaFoldDB" id="A0A813ZX39"/>
<dbReference type="InterPro" id="IPR032710">
    <property type="entry name" value="NTF2-like_dom_sf"/>
</dbReference>
<dbReference type="Proteomes" id="UP000663836">
    <property type="component" value="Unassembled WGS sequence"/>
</dbReference>
<protein>
    <recommendedName>
        <fullName evidence="1">DUF4440 domain-containing protein</fullName>
    </recommendedName>
</protein>
<comment type="caution">
    <text evidence="2">The sequence shown here is derived from an EMBL/GenBank/DDBJ whole genome shotgun (WGS) entry which is preliminary data.</text>
</comment>
<dbReference type="Pfam" id="PF14534">
    <property type="entry name" value="DUF4440"/>
    <property type="match status" value="1"/>
</dbReference>
<evidence type="ECO:0000259" key="1">
    <source>
        <dbReference type="Pfam" id="PF14534"/>
    </source>
</evidence>
<reference evidence="2" key="1">
    <citation type="submission" date="2021-02" db="EMBL/GenBank/DDBJ databases">
        <authorList>
            <person name="Nowell W R."/>
        </authorList>
    </citation>
    <scope>NUCLEOTIDE SEQUENCE</scope>
</reference>
<evidence type="ECO:0000313" key="4">
    <source>
        <dbReference type="Proteomes" id="UP000663864"/>
    </source>
</evidence>
<evidence type="ECO:0000313" key="3">
    <source>
        <dbReference type="EMBL" id="CAF3828911.1"/>
    </source>
</evidence>
<dbReference type="EMBL" id="CAJOBD010001753">
    <property type="protein sequence ID" value="CAF3828911.1"/>
    <property type="molecule type" value="Genomic_DNA"/>
</dbReference>
<organism evidence="2 4">
    <name type="scientific">Rotaria sordida</name>
    <dbReference type="NCBI Taxonomy" id="392033"/>
    <lineage>
        <taxon>Eukaryota</taxon>
        <taxon>Metazoa</taxon>
        <taxon>Spiralia</taxon>
        <taxon>Gnathifera</taxon>
        <taxon>Rotifera</taxon>
        <taxon>Eurotatoria</taxon>
        <taxon>Bdelloidea</taxon>
        <taxon>Philodinida</taxon>
        <taxon>Philodinidae</taxon>
        <taxon>Rotaria</taxon>
    </lineage>
</organism>
<proteinExistence type="predicted"/>